<dbReference type="InterPro" id="IPR050546">
    <property type="entry name" value="Glycosyl_Hydrlase_16"/>
</dbReference>
<gene>
    <name evidence="4" type="ORF">ACFONA_10095</name>
</gene>
<feature type="domain" description="GH16" evidence="3">
    <location>
        <begin position="38"/>
        <end position="273"/>
    </location>
</feature>
<dbReference type="Proteomes" id="UP001595713">
    <property type="component" value="Unassembled WGS sequence"/>
</dbReference>
<accession>A0ABV7SVJ9</accession>
<keyword evidence="2" id="KW-0732">Signal</keyword>
<keyword evidence="4" id="KW-0378">Hydrolase</keyword>
<dbReference type="EMBL" id="JBHRXP010000004">
    <property type="protein sequence ID" value="MFC3580513.1"/>
    <property type="molecule type" value="Genomic_DNA"/>
</dbReference>
<evidence type="ECO:0000256" key="2">
    <source>
        <dbReference type="SAM" id="SignalP"/>
    </source>
</evidence>
<reference evidence="5" key="1">
    <citation type="journal article" date="2019" name="Int. J. Syst. Evol. Microbiol.">
        <title>The Global Catalogue of Microorganisms (GCM) 10K type strain sequencing project: providing services to taxonomists for standard genome sequencing and annotation.</title>
        <authorList>
            <consortium name="The Broad Institute Genomics Platform"/>
            <consortium name="The Broad Institute Genome Sequencing Center for Infectious Disease"/>
            <person name="Wu L."/>
            <person name="Ma J."/>
        </authorList>
    </citation>
    <scope>NUCLEOTIDE SEQUENCE [LARGE SCALE GENOMIC DNA]</scope>
    <source>
        <strain evidence="5">KCTC 42739</strain>
    </source>
</reference>
<dbReference type="InterPro" id="IPR013320">
    <property type="entry name" value="ConA-like_dom_sf"/>
</dbReference>
<dbReference type="SUPFAM" id="SSF49899">
    <property type="entry name" value="Concanavalin A-like lectins/glucanases"/>
    <property type="match status" value="1"/>
</dbReference>
<dbReference type="PANTHER" id="PTHR10963">
    <property type="entry name" value="GLYCOSYL HYDROLASE-RELATED"/>
    <property type="match status" value="1"/>
</dbReference>
<evidence type="ECO:0000259" key="3">
    <source>
        <dbReference type="PROSITE" id="PS51762"/>
    </source>
</evidence>
<evidence type="ECO:0000313" key="5">
    <source>
        <dbReference type="Proteomes" id="UP001595713"/>
    </source>
</evidence>
<feature type="chain" id="PRO_5046280018" evidence="2">
    <location>
        <begin position="19"/>
        <end position="273"/>
    </location>
</feature>
<dbReference type="CDD" id="cd08023">
    <property type="entry name" value="GH16_laminarinase_like"/>
    <property type="match status" value="1"/>
</dbReference>
<sequence>MSAAVLLVALLQAQTLGATNVAVDAPMAAPTGAPRWADEFDGKAVDPAKWQFDTKHNKTGWFNHEKQYYAKARPENTRLERGALVIEARREALSTLPDWGGQGYSSAKLVATRASRYGFYEIRAKLPCARGTWPAIWMLPDGGTWPEQGEIDIMEMVGHDANVVHGTLHSGLFNHVKGTQRGAQVTVPTACTAFHRYQLDWRADAITIGVDDRAYMRVRNDQPGGQGAWPFDKDFRLILNLAIGGDWGGAKGIDDAALPQRMDVDYVRIWDTP</sequence>
<organism evidence="4 5">
    <name type="scientific">Sphingomonas hylomeconis</name>
    <dbReference type="NCBI Taxonomy" id="1395958"/>
    <lineage>
        <taxon>Bacteria</taxon>
        <taxon>Pseudomonadati</taxon>
        <taxon>Pseudomonadota</taxon>
        <taxon>Alphaproteobacteria</taxon>
        <taxon>Sphingomonadales</taxon>
        <taxon>Sphingomonadaceae</taxon>
        <taxon>Sphingomonas</taxon>
    </lineage>
</organism>
<name>A0ABV7SVJ9_9SPHN</name>
<dbReference type="InterPro" id="IPR000757">
    <property type="entry name" value="Beta-glucanase-like"/>
</dbReference>
<comment type="similarity">
    <text evidence="1">Belongs to the glycosyl hydrolase 16 family.</text>
</comment>
<keyword evidence="5" id="KW-1185">Reference proteome</keyword>
<proteinExistence type="inferred from homology"/>
<feature type="signal peptide" evidence="2">
    <location>
        <begin position="1"/>
        <end position="18"/>
    </location>
</feature>
<dbReference type="Pfam" id="PF00722">
    <property type="entry name" value="Glyco_hydro_16"/>
    <property type="match status" value="1"/>
</dbReference>
<dbReference type="PANTHER" id="PTHR10963:SF55">
    <property type="entry name" value="GLYCOSIDE HYDROLASE FAMILY 16 PROTEIN"/>
    <property type="match status" value="1"/>
</dbReference>
<dbReference type="Gene3D" id="2.60.120.200">
    <property type="match status" value="1"/>
</dbReference>
<dbReference type="RefSeq" id="WP_261294910.1">
    <property type="nucleotide sequence ID" value="NZ_JANQBK010000011.1"/>
</dbReference>
<evidence type="ECO:0000313" key="4">
    <source>
        <dbReference type="EMBL" id="MFC3580513.1"/>
    </source>
</evidence>
<evidence type="ECO:0000256" key="1">
    <source>
        <dbReference type="ARBA" id="ARBA00006865"/>
    </source>
</evidence>
<comment type="caution">
    <text evidence="4">The sequence shown here is derived from an EMBL/GenBank/DDBJ whole genome shotgun (WGS) entry which is preliminary data.</text>
</comment>
<dbReference type="PROSITE" id="PS51762">
    <property type="entry name" value="GH16_2"/>
    <property type="match status" value="1"/>
</dbReference>
<protein>
    <submittedName>
        <fullName evidence="4">Glycoside hydrolase family 16 protein</fullName>
    </submittedName>
</protein>
<dbReference type="GO" id="GO:0016787">
    <property type="term" value="F:hydrolase activity"/>
    <property type="evidence" value="ECO:0007669"/>
    <property type="project" value="UniProtKB-KW"/>
</dbReference>